<proteinExistence type="predicted"/>
<dbReference type="EMBL" id="CP074126">
    <property type="protein sequence ID" value="QUS58180.1"/>
    <property type="molecule type" value="Genomic_DNA"/>
</dbReference>
<dbReference type="Proteomes" id="UP000680706">
    <property type="component" value="Chromosome"/>
</dbReference>
<reference evidence="1 2" key="1">
    <citation type="journal article" date="2021" name="Angew. Chem. Int. Ed. Engl.">
        <title>A novel family of nonribosomal peptides modulate collective behavior in Pseudovibrio bacteria isolated from marine sponges.</title>
        <authorList>
            <person name="Ioca L.P."/>
            <person name="Dai Y."/>
            <person name="Kunakom S."/>
            <person name="Diaz-Espinosa J."/>
            <person name="Krunic A."/>
            <person name="Crnkovic C.M."/>
            <person name="Orjala J."/>
            <person name="Sanchez L.M."/>
            <person name="Ferreira A.G."/>
            <person name="Berlinck R.G.S."/>
            <person name="Eustaquio A.S."/>
        </authorList>
    </citation>
    <scope>NUCLEOTIDE SEQUENCE [LARGE SCALE GENOMIC DNA]</scope>
    <source>
        <strain evidence="1 2">Ab134</strain>
    </source>
</reference>
<sequence>MFLNEAGRDDLVELLQSLSKENDHFHLAPKELELDCEISEIPYRESDQLLSNGKVLFRPDDWDRLYFPHVMNDEPC</sequence>
<evidence type="ECO:0000313" key="2">
    <source>
        <dbReference type="Proteomes" id="UP000680706"/>
    </source>
</evidence>
<accession>A0ABX8AW99</accession>
<keyword evidence="2" id="KW-1185">Reference proteome</keyword>
<organism evidence="1 2">
    <name type="scientific">Pseudovibrio brasiliensis</name>
    <dbReference type="NCBI Taxonomy" id="1898042"/>
    <lineage>
        <taxon>Bacteria</taxon>
        <taxon>Pseudomonadati</taxon>
        <taxon>Pseudomonadota</taxon>
        <taxon>Alphaproteobacteria</taxon>
        <taxon>Hyphomicrobiales</taxon>
        <taxon>Stappiaceae</taxon>
        <taxon>Pseudovibrio</taxon>
    </lineage>
</organism>
<protein>
    <submittedName>
        <fullName evidence="1">Uncharacterized protein</fullName>
    </submittedName>
</protein>
<name>A0ABX8AW99_9HYPH</name>
<gene>
    <name evidence="1" type="ORF">KGB56_19740</name>
</gene>
<evidence type="ECO:0000313" key="1">
    <source>
        <dbReference type="EMBL" id="QUS58180.1"/>
    </source>
</evidence>